<dbReference type="InterPro" id="IPR050130">
    <property type="entry name" value="ClpA_ClpB"/>
</dbReference>
<evidence type="ECO:0000256" key="2">
    <source>
        <dbReference type="ARBA" id="ARBA00022840"/>
    </source>
</evidence>
<evidence type="ECO:0000256" key="3">
    <source>
        <dbReference type="SAM" id="MobiDB-lite"/>
    </source>
</evidence>
<evidence type="ECO:0000313" key="4">
    <source>
        <dbReference type="EMBL" id="CAI9754365.1"/>
    </source>
</evidence>
<dbReference type="Proteomes" id="UP000834106">
    <property type="component" value="Chromosome 1"/>
</dbReference>
<accession>A0AAD1YR19</accession>
<reference evidence="4" key="1">
    <citation type="submission" date="2023-05" db="EMBL/GenBank/DDBJ databases">
        <authorList>
            <person name="Huff M."/>
        </authorList>
    </citation>
    <scope>NUCLEOTIDE SEQUENCE</scope>
</reference>
<protein>
    <submittedName>
        <fullName evidence="4">Uncharacterized protein</fullName>
    </submittedName>
</protein>
<evidence type="ECO:0000313" key="5">
    <source>
        <dbReference type="Proteomes" id="UP000834106"/>
    </source>
</evidence>
<dbReference type="GO" id="GO:0005524">
    <property type="term" value="F:ATP binding"/>
    <property type="evidence" value="ECO:0007669"/>
    <property type="project" value="UniProtKB-KW"/>
</dbReference>
<keyword evidence="1" id="KW-0547">Nucleotide-binding</keyword>
<keyword evidence="2" id="KW-0067">ATP-binding</keyword>
<dbReference type="Gene3D" id="3.40.50.300">
    <property type="entry name" value="P-loop containing nucleotide triphosphate hydrolases"/>
    <property type="match status" value="1"/>
</dbReference>
<proteinExistence type="predicted"/>
<feature type="region of interest" description="Disordered" evidence="3">
    <location>
        <begin position="261"/>
        <end position="316"/>
    </location>
</feature>
<evidence type="ECO:0000256" key="1">
    <source>
        <dbReference type="ARBA" id="ARBA00022741"/>
    </source>
</evidence>
<gene>
    <name evidence="4" type="ORF">FPE_LOCUS1796</name>
</gene>
<dbReference type="GO" id="GO:0016887">
    <property type="term" value="F:ATP hydrolysis activity"/>
    <property type="evidence" value="ECO:0007669"/>
    <property type="project" value="TreeGrafter"/>
</dbReference>
<keyword evidence="5" id="KW-1185">Reference proteome</keyword>
<feature type="compositionally biased region" description="Basic and acidic residues" evidence="3">
    <location>
        <begin position="298"/>
        <end position="316"/>
    </location>
</feature>
<dbReference type="EMBL" id="OU503036">
    <property type="protein sequence ID" value="CAI9754365.1"/>
    <property type="molecule type" value="Genomic_DNA"/>
</dbReference>
<dbReference type="PANTHER" id="PTHR11638">
    <property type="entry name" value="ATP-DEPENDENT CLP PROTEASE"/>
    <property type="match status" value="1"/>
</dbReference>
<dbReference type="AlphaFoldDB" id="A0AAD1YR19"/>
<dbReference type="SUPFAM" id="SSF52540">
    <property type="entry name" value="P-loop containing nucleoside triphosphate hydrolases"/>
    <property type="match status" value="1"/>
</dbReference>
<dbReference type="GO" id="GO:0005737">
    <property type="term" value="C:cytoplasm"/>
    <property type="evidence" value="ECO:0007669"/>
    <property type="project" value="TreeGrafter"/>
</dbReference>
<dbReference type="GO" id="GO:0034605">
    <property type="term" value="P:cellular response to heat"/>
    <property type="evidence" value="ECO:0007669"/>
    <property type="project" value="TreeGrafter"/>
</dbReference>
<dbReference type="PANTHER" id="PTHR11638:SF18">
    <property type="entry name" value="HEAT SHOCK PROTEIN 104"/>
    <property type="match status" value="1"/>
</dbReference>
<dbReference type="InterPro" id="IPR027417">
    <property type="entry name" value="P-loop_NTPase"/>
</dbReference>
<name>A0AAD1YR19_9LAMI</name>
<organism evidence="4 5">
    <name type="scientific">Fraxinus pennsylvanica</name>
    <dbReference type="NCBI Taxonomy" id="56036"/>
    <lineage>
        <taxon>Eukaryota</taxon>
        <taxon>Viridiplantae</taxon>
        <taxon>Streptophyta</taxon>
        <taxon>Embryophyta</taxon>
        <taxon>Tracheophyta</taxon>
        <taxon>Spermatophyta</taxon>
        <taxon>Magnoliopsida</taxon>
        <taxon>eudicotyledons</taxon>
        <taxon>Gunneridae</taxon>
        <taxon>Pentapetalae</taxon>
        <taxon>asterids</taxon>
        <taxon>lamiids</taxon>
        <taxon>Lamiales</taxon>
        <taxon>Oleaceae</taxon>
        <taxon>Oleeae</taxon>
        <taxon>Fraxinus</taxon>
    </lineage>
</organism>
<sequence length="316" mass="36053">MHREEVTGRDIAEIVSKWTYILVSKLQQLERKKLLHLEEELHRHVVGQDPAVRSVAEASPRSREGLSDQDRACVESLSLHYASDPHRPATSFMFMGPTVVEKTELAKAIPSFMFNTKEALVDRYGLVHGKTCSSTIDWSPKVTLDMKEGSSHYFPKYILNTDNDTLPKEMAYETMKKRVMEAARLIFSSEFMNRVDNPALDLKQISSIVRSAKIRPTTTIPPHLHLHRRRTYSITPTGLPPHASVNGASRCCCRSQTLLQQSRGEATENGPEGERGREERRRRRLAEKGEERGDDDSFTEKGRRGEETAHRLRFEV</sequence>